<dbReference type="Proteomes" id="UP001642487">
    <property type="component" value="Chromosome 1"/>
</dbReference>
<proteinExistence type="predicted"/>
<keyword evidence="2" id="KW-1185">Reference proteome</keyword>
<sequence length="132" mass="14019">MGRTGGGDRPTSGDRNQGFSFTLELGLTSLYTPRRLRWIPSFSNNHKGAACEFEESVGSGVQRPTILASLQQSLVGAEVSRVVIPPLPPSRKEVFGRGSFTCVGVYGNGTVVHGSSTATPKVAHSCGQRVEQ</sequence>
<accession>A0ABP0XNM6</accession>
<organism evidence="1 2">
    <name type="scientific">Citrullus colocynthis</name>
    <name type="common">colocynth</name>
    <dbReference type="NCBI Taxonomy" id="252529"/>
    <lineage>
        <taxon>Eukaryota</taxon>
        <taxon>Viridiplantae</taxon>
        <taxon>Streptophyta</taxon>
        <taxon>Embryophyta</taxon>
        <taxon>Tracheophyta</taxon>
        <taxon>Spermatophyta</taxon>
        <taxon>Magnoliopsida</taxon>
        <taxon>eudicotyledons</taxon>
        <taxon>Gunneridae</taxon>
        <taxon>Pentapetalae</taxon>
        <taxon>rosids</taxon>
        <taxon>fabids</taxon>
        <taxon>Cucurbitales</taxon>
        <taxon>Cucurbitaceae</taxon>
        <taxon>Benincaseae</taxon>
        <taxon>Citrullus</taxon>
    </lineage>
</organism>
<evidence type="ECO:0000313" key="1">
    <source>
        <dbReference type="EMBL" id="CAK9309763.1"/>
    </source>
</evidence>
<dbReference type="EMBL" id="OZ021735">
    <property type="protein sequence ID" value="CAK9309763.1"/>
    <property type="molecule type" value="Genomic_DNA"/>
</dbReference>
<protein>
    <submittedName>
        <fullName evidence="1">Uncharacterized protein</fullName>
    </submittedName>
</protein>
<evidence type="ECO:0000313" key="2">
    <source>
        <dbReference type="Proteomes" id="UP001642487"/>
    </source>
</evidence>
<gene>
    <name evidence="1" type="ORF">CITCOLO1_LOCUS1352</name>
</gene>
<name>A0ABP0XNM6_9ROSI</name>
<reference evidence="1 2" key="1">
    <citation type="submission" date="2024-03" db="EMBL/GenBank/DDBJ databases">
        <authorList>
            <person name="Gkanogiannis A."/>
            <person name="Becerra Lopez-Lavalle L."/>
        </authorList>
    </citation>
    <scope>NUCLEOTIDE SEQUENCE [LARGE SCALE GENOMIC DNA]</scope>
</reference>